<dbReference type="InterPro" id="IPR029063">
    <property type="entry name" value="SAM-dependent_MTases_sf"/>
</dbReference>
<proteinExistence type="inferred from homology"/>
<accession>A0A8H4LSE6</accession>
<sequence>MNNDLGTAPHRRHPGPASPSSSADDIDVATAEDAAVVQSIEEGQYADVDEDTHSLTDSIRQHVVDGHLRYHAYHAGMYNFPNDETEQYRDDLKHSLTIHLCHGNYFYAPCHDRLERGAQVLDLGTGTGKWCIEMADFYPNSRFHGMDLSPIQPDWVPENVEFFVDDIEHENGWTYAENSFDYIHVRHTIHSIKDRSQMWKRIYDHLKPGGYVEVQEFQYVSACDDGSCDDPFAWRDFLRYLEAGLAALGSQLNSIQYAEDELLAAGFTDLRYQDLKCPVGPWPRKLRLQECGHILRDVIMWGLVGLSKRPFRDGLGWTDLQIEMFLVSVRKDLSRQVGSLPRFHSYFPFRSIFGRKPSETARWRG</sequence>
<dbReference type="GO" id="GO:0008168">
    <property type="term" value="F:methyltransferase activity"/>
    <property type="evidence" value="ECO:0007669"/>
    <property type="project" value="TreeGrafter"/>
</dbReference>
<dbReference type="CDD" id="cd02440">
    <property type="entry name" value="AdoMet_MTases"/>
    <property type="match status" value="1"/>
</dbReference>
<evidence type="ECO:0000313" key="4">
    <source>
        <dbReference type="Proteomes" id="UP000557566"/>
    </source>
</evidence>
<dbReference type="PANTHER" id="PTHR43591">
    <property type="entry name" value="METHYLTRANSFERASE"/>
    <property type="match status" value="1"/>
</dbReference>
<comment type="caution">
    <text evidence="3">The sequence shown here is derived from an EMBL/GenBank/DDBJ whole genome shotgun (WGS) entry which is preliminary data.</text>
</comment>
<dbReference type="SUPFAM" id="SSF53335">
    <property type="entry name" value="S-adenosyl-L-methionine-dependent methyltransferases"/>
    <property type="match status" value="1"/>
</dbReference>
<feature type="region of interest" description="Disordered" evidence="2">
    <location>
        <begin position="1"/>
        <end position="27"/>
    </location>
</feature>
<dbReference type="PANTHER" id="PTHR43591:SF10">
    <property type="entry name" value="ABC TRANSMEMBRANE TYPE-1 DOMAIN-CONTAINING PROTEIN-RELATED"/>
    <property type="match status" value="1"/>
</dbReference>
<evidence type="ECO:0000313" key="3">
    <source>
        <dbReference type="EMBL" id="KAF4504553.1"/>
    </source>
</evidence>
<organism evidence="3 4">
    <name type="scientific">Ophiocordyceps sinensis</name>
    <dbReference type="NCBI Taxonomy" id="72228"/>
    <lineage>
        <taxon>Eukaryota</taxon>
        <taxon>Fungi</taxon>
        <taxon>Dikarya</taxon>
        <taxon>Ascomycota</taxon>
        <taxon>Pezizomycotina</taxon>
        <taxon>Sordariomycetes</taxon>
        <taxon>Hypocreomycetidae</taxon>
        <taxon>Hypocreales</taxon>
        <taxon>Ophiocordycipitaceae</taxon>
        <taxon>Ophiocordyceps</taxon>
    </lineage>
</organism>
<dbReference type="AlphaFoldDB" id="A0A8H4LSE6"/>
<protein>
    <submittedName>
        <fullName evidence="3">Uncharacterized protein</fullName>
    </submittedName>
</protein>
<evidence type="ECO:0000256" key="1">
    <source>
        <dbReference type="ARBA" id="ARBA00038158"/>
    </source>
</evidence>
<dbReference type="Pfam" id="PF13489">
    <property type="entry name" value="Methyltransf_23"/>
    <property type="match status" value="1"/>
</dbReference>
<evidence type="ECO:0000256" key="2">
    <source>
        <dbReference type="SAM" id="MobiDB-lite"/>
    </source>
</evidence>
<name>A0A8H4LSE6_9HYPO</name>
<reference evidence="3 4" key="1">
    <citation type="journal article" date="2020" name="Genome Biol. Evol.">
        <title>A new high-quality draft genome assembly of the Chinese cordyceps Ophiocordyceps sinensis.</title>
        <authorList>
            <person name="Shu R."/>
            <person name="Zhang J."/>
            <person name="Meng Q."/>
            <person name="Zhang H."/>
            <person name="Zhou G."/>
            <person name="Li M."/>
            <person name="Wu P."/>
            <person name="Zhao Y."/>
            <person name="Chen C."/>
            <person name="Qin Q."/>
        </authorList>
    </citation>
    <scope>NUCLEOTIDE SEQUENCE [LARGE SCALE GENOMIC DNA]</scope>
    <source>
        <strain evidence="3 4">IOZ07</strain>
    </source>
</reference>
<comment type="similarity">
    <text evidence="1">Belongs to the methyltransferase superfamily. LaeA methyltransferase family.</text>
</comment>
<dbReference type="Gene3D" id="3.40.50.150">
    <property type="entry name" value="Vaccinia Virus protein VP39"/>
    <property type="match status" value="1"/>
</dbReference>
<gene>
    <name evidence="3" type="ORF">G6O67_007995</name>
</gene>
<dbReference type="OrthoDB" id="2013972at2759"/>
<keyword evidence="4" id="KW-1185">Reference proteome</keyword>
<dbReference type="EMBL" id="JAAVMX010000009">
    <property type="protein sequence ID" value="KAF4504553.1"/>
    <property type="molecule type" value="Genomic_DNA"/>
</dbReference>
<dbReference type="Proteomes" id="UP000557566">
    <property type="component" value="Unassembled WGS sequence"/>
</dbReference>